<gene>
    <name evidence="6" type="ORF">LUZ62_070063</name>
</gene>
<dbReference type="Pfam" id="PF00931">
    <property type="entry name" value="NB-ARC"/>
    <property type="match status" value="1"/>
</dbReference>
<dbReference type="InterPro" id="IPR027417">
    <property type="entry name" value="P-loop_NTPase"/>
</dbReference>
<dbReference type="Gene3D" id="1.10.8.430">
    <property type="entry name" value="Helical domain of apoptotic protease-activating factors"/>
    <property type="match status" value="1"/>
</dbReference>
<comment type="caution">
    <text evidence="6">The sequence shown here is derived from an EMBL/GenBank/DDBJ whole genome shotgun (WGS) entry which is preliminary data.</text>
</comment>
<accession>A0AAV8CUL0</accession>
<evidence type="ECO:0000313" key="6">
    <source>
        <dbReference type="EMBL" id="KAJ4759688.1"/>
    </source>
</evidence>
<dbReference type="Gene3D" id="3.40.50.300">
    <property type="entry name" value="P-loop containing nucleotide triphosphate hydrolases"/>
    <property type="match status" value="1"/>
</dbReference>
<dbReference type="Pfam" id="PF13855">
    <property type="entry name" value="LRR_8"/>
    <property type="match status" value="1"/>
</dbReference>
<dbReference type="PROSITE" id="PS51450">
    <property type="entry name" value="LRR"/>
    <property type="match status" value="1"/>
</dbReference>
<organism evidence="6 7">
    <name type="scientific">Rhynchospora pubera</name>
    <dbReference type="NCBI Taxonomy" id="906938"/>
    <lineage>
        <taxon>Eukaryota</taxon>
        <taxon>Viridiplantae</taxon>
        <taxon>Streptophyta</taxon>
        <taxon>Embryophyta</taxon>
        <taxon>Tracheophyta</taxon>
        <taxon>Spermatophyta</taxon>
        <taxon>Magnoliopsida</taxon>
        <taxon>Liliopsida</taxon>
        <taxon>Poales</taxon>
        <taxon>Cyperaceae</taxon>
        <taxon>Cyperoideae</taxon>
        <taxon>Rhynchosporeae</taxon>
        <taxon>Rhynchospora</taxon>
    </lineage>
</organism>
<dbReference type="SUPFAM" id="SSF52058">
    <property type="entry name" value="L domain-like"/>
    <property type="match status" value="1"/>
</dbReference>
<dbReference type="GO" id="GO:0002758">
    <property type="term" value="P:innate immune response-activating signaling pathway"/>
    <property type="evidence" value="ECO:0007669"/>
    <property type="project" value="UniProtKB-ARBA"/>
</dbReference>
<dbReference type="GO" id="GO:0042742">
    <property type="term" value="P:defense response to bacterium"/>
    <property type="evidence" value="ECO:0007669"/>
    <property type="project" value="UniProtKB-ARBA"/>
</dbReference>
<dbReference type="GO" id="GO:0009626">
    <property type="term" value="P:plant-type hypersensitive response"/>
    <property type="evidence" value="ECO:0007669"/>
    <property type="project" value="UniProtKB-ARBA"/>
</dbReference>
<dbReference type="FunFam" id="3.40.50.300:FF:001091">
    <property type="entry name" value="Probable disease resistance protein At1g61300"/>
    <property type="match status" value="1"/>
</dbReference>
<dbReference type="GO" id="GO:0005524">
    <property type="term" value="F:ATP binding"/>
    <property type="evidence" value="ECO:0007669"/>
    <property type="project" value="UniProtKB-KW"/>
</dbReference>
<dbReference type="Proteomes" id="UP001140206">
    <property type="component" value="Chromosome 4"/>
</dbReference>
<dbReference type="GO" id="GO:0043531">
    <property type="term" value="F:ADP binding"/>
    <property type="evidence" value="ECO:0007669"/>
    <property type="project" value="InterPro"/>
</dbReference>
<evidence type="ECO:0000256" key="4">
    <source>
        <dbReference type="ARBA" id="ARBA00022840"/>
    </source>
</evidence>
<keyword evidence="2" id="KW-0677">Repeat</keyword>
<keyword evidence="7" id="KW-1185">Reference proteome</keyword>
<dbReference type="FunFam" id="1.10.10.10:FF:000322">
    <property type="entry name" value="Probable disease resistance protein At1g63360"/>
    <property type="match status" value="1"/>
</dbReference>
<dbReference type="InterPro" id="IPR001611">
    <property type="entry name" value="Leu-rich_rpt"/>
</dbReference>
<evidence type="ECO:0000256" key="2">
    <source>
        <dbReference type="ARBA" id="ARBA00022737"/>
    </source>
</evidence>
<dbReference type="InterPro" id="IPR032675">
    <property type="entry name" value="LRR_dom_sf"/>
</dbReference>
<dbReference type="EMBL" id="JAMFTS010000004">
    <property type="protein sequence ID" value="KAJ4759688.1"/>
    <property type="molecule type" value="Genomic_DNA"/>
</dbReference>
<dbReference type="InterPro" id="IPR042197">
    <property type="entry name" value="Apaf_helical"/>
</dbReference>
<dbReference type="InterPro" id="IPR036388">
    <property type="entry name" value="WH-like_DNA-bd_sf"/>
</dbReference>
<keyword evidence="4" id="KW-0547">Nucleotide-binding</keyword>
<keyword evidence="3" id="KW-0611">Plant defense</keyword>
<dbReference type="InterPro" id="IPR002182">
    <property type="entry name" value="NB-ARC"/>
</dbReference>
<feature type="domain" description="NB-ARC" evidence="5">
    <location>
        <begin position="160"/>
        <end position="322"/>
    </location>
</feature>
<dbReference type="PANTHER" id="PTHR33463:SF204">
    <property type="entry name" value="NB-ARC DOMAIN-CONTAINING PROTEIN"/>
    <property type="match status" value="1"/>
</dbReference>
<comment type="similarity">
    <text evidence="1">Belongs to the disease resistance NB-LRR family.</text>
</comment>
<dbReference type="SUPFAM" id="SSF52540">
    <property type="entry name" value="P-loop containing nucleoside triphosphate hydrolases"/>
    <property type="match status" value="1"/>
</dbReference>
<dbReference type="Gene3D" id="1.10.10.10">
    <property type="entry name" value="Winged helix-like DNA-binding domain superfamily/Winged helix DNA-binding domain"/>
    <property type="match status" value="1"/>
</dbReference>
<name>A0AAV8CUL0_9POAL</name>
<keyword evidence="4" id="KW-0067">ATP-binding</keyword>
<dbReference type="PANTHER" id="PTHR33463">
    <property type="entry name" value="NB-ARC DOMAIN-CONTAINING PROTEIN-RELATED"/>
    <property type="match status" value="1"/>
</dbReference>
<proteinExistence type="inferred from homology"/>
<dbReference type="AlphaFoldDB" id="A0AAV8CUL0"/>
<dbReference type="Gene3D" id="3.80.10.10">
    <property type="entry name" value="Ribonuclease Inhibitor"/>
    <property type="match status" value="2"/>
</dbReference>
<evidence type="ECO:0000259" key="5">
    <source>
        <dbReference type="Pfam" id="PF00931"/>
    </source>
</evidence>
<sequence length="926" mass="105567">MADEIIGAVGQLCECLNSCGVPAAVAAEISSFFSIEDNWSSLQNSKEKLQALQTAIKNKVTKEKEKSRGVNAQVESWLRRVEVIIMDKSQDEECKKRISELFSSCTSNIPQRHKLGKQITKDLGLVNDLIDEGNNFTDVGDDLPLDLVDPIPQAKTFGMESMLEQLNQYFEDHEKCMIGVWGQGGVGKTTLLTVFHNQLNGCGNFHVVILIDVSNLEMLDRKAIQHTIAERMGLPWVDTETEDARARLLMKTLAKRRFVILLDDVRKKFRLEEIGIPLPNTDNGSKIILASRDEDVCIQMGAQHSLIKMQLLDNQASWDLFFSNLSTDAQRSIHSSYSIKWRAEAIQISCQGLPLALHVTSRAVAGLKNPNDWRDAMMAINTGLSEIGGADEIFQPMKYSYDKLDATTKKCFLYCTLFPEHSSIRKEQLVEYWIAEGFIPPNEPWKGNFTIIKKLKSACLLQETNSGLKVRLHNVLRQFGQWLANQETNFLIQSGKNLEHAPEIEQWDGPQRISLMSNDIVDLSFSPKCMNLETLLLQNNPNLKVLGSKFFRFMTNLKVLDLSNTGIKELPECDALHRLQHLNLSKTPISKLPRRFWVLKELRYLDLSLTEELEETYDNCSKLLKLRVLNLFRSNYGIRDVSDLNLDKLKELNFLGITICTEDVLKKLKKTHPLAKSTHRLSLRNCPAMESIHVTDFNQMEHLQELYIESCPKLTELVMDQDEGVVSKLEVLTLWELPSLDTILVKSLPHYFKKLRELTIYECPKLENINWVARLESLDKLVVSRCNGMVHIIADTAKGAHVMQNTRDGTCGEVEAEMPVDEASQITINEDTKETNEEVEENIEFPKLRSVLLTDLQNLVSICSPRKFPSLENIRVQECPNLVSLPISCEYEITKLRQIYGSSEWWNRLELDGKTRRSMENYFTAI</sequence>
<protein>
    <submittedName>
        <fullName evidence="6">Disease resistance protein RPS2</fullName>
    </submittedName>
</protein>
<evidence type="ECO:0000256" key="3">
    <source>
        <dbReference type="ARBA" id="ARBA00022821"/>
    </source>
</evidence>
<evidence type="ECO:0000256" key="1">
    <source>
        <dbReference type="ARBA" id="ARBA00008894"/>
    </source>
</evidence>
<evidence type="ECO:0000313" key="7">
    <source>
        <dbReference type="Proteomes" id="UP001140206"/>
    </source>
</evidence>
<reference evidence="6" key="1">
    <citation type="submission" date="2022-08" db="EMBL/GenBank/DDBJ databases">
        <authorList>
            <person name="Marques A."/>
        </authorList>
    </citation>
    <scope>NUCLEOTIDE SEQUENCE</scope>
    <source>
        <strain evidence="6">RhyPub2mFocal</strain>
        <tissue evidence="6">Leaves</tissue>
    </source>
</reference>
<dbReference type="PRINTS" id="PR00364">
    <property type="entry name" value="DISEASERSIST"/>
</dbReference>
<dbReference type="InterPro" id="IPR050905">
    <property type="entry name" value="Plant_NBS-LRR"/>
</dbReference>